<evidence type="ECO:0000256" key="4">
    <source>
        <dbReference type="ARBA" id="ARBA00022898"/>
    </source>
</evidence>
<dbReference type="Pfam" id="PF00282">
    <property type="entry name" value="Pyridoxal_deC"/>
    <property type="match status" value="1"/>
</dbReference>
<name>A0A5E4MSN9_9HEMI</name>
<reference evidence="9 10" key="1">
    <citation type="submission" date="2019-08" db="EMBL/GenBank/DDBJ databases">
        <authorList>
            <person name="Alioto T."/>
            <person name="Alioto T."/>
            <person name="Gomez Garrido J."/>
        </authorList>
    </citation>
    <scope>NUCLEOTIDE SEQUENCE [LARGE SCALE GENOMIC DNA]</scope>
</reference>
<evidence type="ECO:0000256" key="3">
    <source>
        <dbReference type="ARBA" id="ARBA00022793"/>
    </source>
</evidence>
<dbReference type="Gene3D" id="3.40.640.10">
    <property type="entry name" value="Type I PLP-dependent aspartate aminotransferase-like (Major domain)"/>
    <property type="match status" value="1"/>
</dbReference>
<sequence length="668" mass="76320">MDTEQFRKHGKEMVDYICDYLETIKQRRVTPTVSPGWLKNKIPLEAPVQPEPFEAIMEDFEQIIMPGVTHWQHPRFHAYFPSGNSFPSILADMLSDSIACIGFSWAASPSCTELETIVLDWLGKAIGLPNDFLTFSEETFNNIVVDSAKNKDGTNDIHNGKGGGVLQGSASECVFVCMLAARAQAIKRLRKLHPFIEEGVLLSKLMAYCSKESHSCVEKGAMMAFVKLRILEPDEYNSLRGATLREVMEQDEAMGLIPFFVSTTLGTTSCCSFDNIVEIGQVCQQFETVWLHVDAAYAGSAFICPEFRYLMNGVQYADSFNLNTNKWLLTNFDCSCLWVKDRLKLTCALVVDPLYLQHGYAGAVDYRHWGIPLSRRFRSLKLWFVLRTYGITGLQKYIRQHCQLAKRFERLVKSDCTYEILNDVKMGLVCFRLKNDPTNKLNKKLLETINESGKLHMVPALVHDKYVIRFCVVAEHATEDDIDCAWKIIKEAAQIVLDKEQELTEKREEQVDEVFELTERKKKDDLAYRRSFFVRMVSDPKIYNPKIARSSPGSRRHTHLSSMDDDIHDSSSITPNDTEDTISHPASSWISWPLAFLFQGVFDDKEGNDVPVRFRHLATKMHFKSKSKSTSPEHLAADENKSRRNSPIFQRKLSLVKTENENIKQKPQ</sequence>
<dbReference type="PANTHER" id="PTHR11999:SF70">
    <property type="entry name" value="MIP05841P"/>
    <property type="match status" value="1"/>
</dbReference>
<dbReference type="FunFam" id="3.90.1150.10:FF:000018">
    <property type="entry name" value="Histidine decarboxylase"/>
    <property type="match status" value="1"/>
</dbReference>
<evidence type="ECO:0000313" key="10">
    <source>
        <dbReference type="Proteomes" id="UP000325440"/>
    </source>
</evidence>
<dbReference type="FunFam" id="1.20.1340.10:FF:000001">
    <property type="entry name" value="Histidine decarboxylase"/>
    <property type="match status" value="1"/>
</dbReference>
<dbReference type="GO" id="GO:0030170">
    <property type="term" value="F:pyridoxal phosphate binding"/>
    <property type="evidence" value="ECO:0007669"/>
    <property type="project" value="InterPro"/>
</dbReference>
<dbReference type="InterPro" id="IPR010977">
    <property type="entry name" value="Aromatic_deC"/>
</dbReference>
<dbReference type="InterPro" id="IPR002129">
    <property type="entry name" value="PyrdxlP-dep_de-COase"/>
</dbReference>
<gene>
    <name evidence="9" type="ORF">CINCED_3A004031</name>
</gene>
<feature type="region of interest" description="Disordered" evidence="8">
    <location>
        <begin position="545"/>
        <end position="582"/>
    </location>
</feature>
<dbReference type="Gene3D" id="3.90.1150.10">
    <property type="entry name" value="Aspartate Aminotransferase, domain 1"/>
    <property type="match status" value="1"/>
</dbReference>
<dbReference type="PANTHER" id="PTHR11999">
    <property type="entry name" value="GROUP II PYRIDOXAL-5-PHOSPHATE DECARBOXYLASE"/>
    <property type="match status" value="1"/>
</dbReference>
<dbReference type="GO" id="GO:0019752">
    <property type="term" value="P:carboxylic acid metabolic process"/>
    <property type="evidence" value="ECO:0007669"/>
    <property type="project" value="InterPro"/>
</dbReference>
<dbReference type="InterPro" id="IPR015422">
    <property type="entry name" value="PyrdxlP-dep_Trfase_small"/>
</dbReference>
<comment type="cofactor">
    <cofactor evidence="1 6">
        <name>pyridoxal 5'-phosphate</name>
        <dbReference type="ChEBI" id="CHEBI:597326"/>
    </cofactor>
</comment>
<feature type="compositionally biased region" description="Basic and acidic residues" evidence="8">
    <location>
        <begin position="658"/>
        <end position="668"/>
    </location>
</feature>
<evidence type="ECO:0000256" key="2">
    <source>
        <dbReference type="ARBA" id="ARBA00009533"/>
    </source>
</evidence>
<dbReference type="EMBL" id="CABPRJ010000968">
    <property type="protein sequence ID" value="VVC33432.1"/>
    <property type="molecule type" value="Genomic_DNA"/>
</dbReference>
<evidence type="ECO:0000256" key="8">
    <source>
        <dbReference type="SAM" id="MobiDB-lite"/>
    </source>
</evidence>
<dbReference type="OrthoDB" id="639767at2759"/>
<evidence type="ECO:0000256" key="6">
    <source>
        <dbReference type="PIRSR" id="PIRSR602129-50"/>
    </source>
</evidence>
<dbReference type="InterPro" id="IPR015421">
    <property type="entry name" value="PyrdxlP-dep_Trfase_major"/>
</dbReference>
<feature type="coiled-coil region" evidence="7">
    <location>
        <begin position="489"/>
        <end position="520"/>
    </location>
</feature>
<dbReference type="InterPro" id="IPR015424">
    <property type="entry name" value="PyrdxlP-dep_Trfase"/>
</dbReference>
<keyword evidence="5" id="KW-0456">Lyase</keyword>
<dbReference type="Proteomes" id="UP000325440">
    <property type="component" value="Unassembled WGS sequence"/>
</dbReference>
<dbReference type="CDD" id="cd06450">
    <property type="entry name" value="DOPA_deC_like"/>
    <property type="match status" value="1"/>
</dbReference>
<evidence type="ECO:0000256" key="1">
    <source>
        <dbReference type="ARBA" id="ARBA00001933"/>
    </source>
</evidence>
<dbReference type="AlphaFoldDB" id="A0A5E4MSN9"/>
<dbReference type="PRINTS" id="PR00800">
    <property type="entry name" value="YHDCRBOXLASE"/>
</dbReference>
<protein>
    <submittedName>
        <fullName evidence="9">Pyridoxal phosphate-dependent decarboxylase,Aromatic-L-amino-acid</fullName>
    </submittedName>
</protein>
<evidence type="ECO:0000256" key="5">
    <source>
        <dbReference type="ARBA" id="ARBA00023239"/>
    </source>
</evidence>
<feature type="region of interest" description="Disordered" evidence="8">
    <location>
        <begin position="622"/>
        <end position="668"/>
    </location>
</feature>
<dbReference type="SUPFAM" id="SSF53383">
    <property type="entry name" value="PLP-dependent transferases"/>
    <property type="match status" value="1"/>
</dbReference>
<keyword evidence="3" id="KW-0210">Decarboxylase</keyword>
<organism evidence="9 10">
    <name type="scientific">Cinara cedri</name>
    <dbReference type="NCBI Taxonomy" id="506608"/>
    <lineage>
        <taxon>Eukaryota</taxon>
        <taxon>Metazoa</taxon>
        <taxon>Ecdysozoa</taxon>
        <taxon>Arthropoda</taxon>
        <taxon>Hexapoda</taxon>
        <taxon>Insecta</taxon>
        <taxon>Pterygota</taxon>
        <taxon>Neoptera</taxon>
        <taxon>Paraneoptera</taxon>
        <taxon>Hemiptera</taxon>
        <taxon>Sternorrhyncha</taxon>
        <taxon>Aphidomorpha</taxon>
        <taxon>Aphidoidea</taxon>
        <taxon>Aphididae</taxon>
        <taxon>Lachninae</taxon>
        <taxon>Cinara</taxon>
    </lineage>
</organism>
<evidence type="ECO:0000256" key="7">
    <source>
        <dbReference type="SAM" id="Coils"/>
    </source>
</evidence>
<proteinExistence type="inferred from homology"/>
<accession>A0A5E4MSN9</accession>
<evidence type="ECO:0000313" key="9">
    <source>
        <dbReference type="EMBL" id="VVC33432.1"/>
    </source>
</evidence>
<dbReference type="Gene3D" id="1.20.1340.10">
    <property type="entry name" value="dopa decarboxylase, N-terminal domain"/>
    <property type="match status" value="1"/>
</dbReference>
<dbReference type="GO" id="GO:0016831">
    <property type="term" value="F:carboxy-lyase activity"/>
    <property type="evidence" value="ECO:0007669"/>
    <property type="project" value="UniProtKB-KW"/>
</dbReference>
<dbReference type="PROSITE" id="PS00392">
    <property type="entry name" value="DDC_GAD_HDC_YDC"/>
    <property type="match status" value="1"/>
</dbReference>
<dbReference type="InterPro" id="IPR021115">
    <property type="entry name" value="Pyridoxal-P_BS"/>
</dbReference>
<keyword evidence="4 6" id="KW-0663">Pyridoxal phosphate</keyword>
<feature type="modified residue" description="N6-(pyridoxal phosphate)lysine" evidence="6">
    <location>
        <position position="326"/>
    </location>
</feature>
<dbReference type="GO" id="GO:0006520">
    <property type="term" value="P:amino acid metabolic process"/>
    <property type="evidence" value="ECO:0007669"/>
    <property type="project" value="InterPro"/>
</dbReference>
<keyword evidence="10" id="KW-1185">Reference proteome</keyword>
<dbReference type="GO" id="GO:0005737">
    <property type="term" value="C:cytoplasm"/>
    <property type="evidence" value="ECO:0007669"/>
    <property type="project" value="TreeGrafter"/>
</dbReference>
<keyword evidence="7" id="KW-0175">Coiled coil</keyword>
<comment type="similarity">
    <text evidence="2">Belongs to the group II decarboxylase family.</text>
</comment>